<dbReference type="GO" id="GO:0016020">
    <property type="term" value="C:membrane"/>
    <property type="evidence" value="ECO:0007669"/>
    <property type="project" value="UniProtKB-SubCell"/>
</dbReference>
<evidence type="ECO:0000256" key="5">
    <source>
        <dbReference type="SAM" id="Phobius"/>
    </source>
</evidence>
<keyword evidence="3 5" id="KW-1133">Transmembrane helix</keyword>
<comment type="subcellular location">
    <subcellularLocation>
        <location evidence="1">Membrane</location>
        <topology evidence="1">Multi-pass membrane protein</topology>
    </subcellularLocation>
</comment>
<evidence type="ECO:0000256" key="3">
    <source>
        <dbReference type="ARBA" id="ARBA00022989"/>
    </source>
</evidence>
<reference evidence="6" key="1">
    <citation type="submission" date="2023-03" db="EMBL/GenBank/DDBJ databases">
        <title>Complete genome of Cladonia borealis.</title>
        <authorList>
            <person name="Park H."/>
        </authorList>
    </citation>
    <scope>NUCLEOTIDE SEQUENCE</scope>
    <source>
        <strain evidence="6">ANT050790</strain>
    </source>
</reference>
<dbReference type="Proteomes" id="UP001166286">
    <property type="component" value="Unassembled WGS sequence"/>
</dbReference>
<accession>A0AA39QW51</accession>
<name>A0AA39QW51_9LECA</name>
<dbReference type="AlphaFoldDB" id="A0AA39QW51"/>
<sequence length="434" mass="49491">MDSINFEKLSSEPGLFVPPADPGNPFFEIWRDGSKHVVREGYLPDKEVEDWVNQSGRFEISSPSRGNVCRNAIRLIFGRPRPPVWRTASGRAHDHGHFYSFVLPFRRATFNMLLDRCKLSQRILDLKEHRAVASHSADYVVQDDDSGSVDIQRLIRIHNDTAIMIAYSFDANTGTTTGLVLQADEFEVKTIKEHITYHQKHIGHQLLLRTVITDMSLILCVEHLADAKQDVMDIEHSTGQHIWDNYNARDENPKPDVELSRVAHGTRIQVAVVCRRIEAVTVWIDLLLEGLIQGQTYSAHTRSMLQWARNMKTRAQMAKFDVDLLGKRAENQVGAVYNRFAQRDNITTQKISAATNRDSAAMKSLAVLGALFFPGTFVATLFSMNSLKDQPFWMYWVITTPLTCIVLGAWVFWTHWRDESVKEQELKLDEKAIG</sequence>
<comment type="caution">
    <text evidence="6">The sequence shown here is derived from an EMBL/GenBank/DDBJ whole genome shotgun (WGS) entry which is preliminary data.</text>
</comment>
<evidence type="ECO:0000256" key="4">
    <source>
        <dbReference type="ARBA" id="ARBA00023136"/>
    </source>
</evidence>
<feature type="transmembrane region" description="Helical" evidence="5">
    <location>
        <begin position="365"/>
        <end position="387"/>
    </location>
</feature>
<dbReference type="EMBL" id="JAFEKC020000017">
    <property type="protein sequence ID" value="KAK0510273.1"/>
    <property type="molecule type" value="Genomic_DNA"/>
</dbReference>
<dbReference type="Gene3D" id="1.20.58.340">
    <property type="entry name" value="Magnesium transport protein CorA, transmembrane region"/>
    <property type="match status" value="1"/>
</dbReference>
<protein>
    <submittedName>
        <fullName evidence="6">Uncharacterized protein</fullName>
    </submittedName>
</protein>
<proteinExistence type="predicted"/>
<feature type="transmembrane region" description="Helical" evidence="5">
    <location>
        <begin position="393"/>
        <end position="413"/>
    </location>
</feature>
<evidence type="ECO:0000256" key="1">
    <source>
        <dbReference type="ARBA" id="ARBA00004141"/>
    </source>
</evidence>
<evidence type="ECO:0000313" key="6">
    <source>
        <dbReference type="EMBL" id="KAK0510273.1"/>
    </source>
</evidence>
<dbReference type="SUPFAM" id="SSF144083">
    <property type="entry name" value="Magnesium transport protein CorA, transmembrane region"/>
    <property type="match status" value="1"/>
</dbReference>
<gene>
    <name evidence="6" type="ORF">JMJ35_007667</name>
</gene>
<evidence type="ECO:0000256" key="2">
    <source>
        <dbReference type="ARBA" id="ARBA00022692"/>
    </source>
</evidence>
<dbReference type="InterPro" id="IPR045863">
    <property type="entry name" value="CorA_TM1_TM2"/>
</dbReference>
<organism evidence="6 7">
    <name type="scientific">Cladonia borealis</name>
    <dbReference type="NCBI Taxonomy" id="184061"/>
    <lineage>
        <taxon>Eukaryota</taxon>
        <taxon>Fungi</taxon>
        <taxon>Dikarya</taxon>
        <taxon>Ascomycota</taxon>
        <taxon>Pezizomycotina</taxon>
        <taxon>Lecanoromycetes</taxon>
        <taxon>OSLEUM clade</taxon>
        <taxon>Lecanoromycetidae</taxon>
        <taxon>Lecanorales</taxon>
        <taxon>Lecanorineae</taxon>
        <taxon>Cladoniaceae</taxon>
        <taxon>Cladonia</taxon>
    </lineage>
</organism>
<evidence type="ECO:0000313" key="7">
    <source>
        <dbReference type="Proteomes" id="UP001166286"/>
    </source>
</evidence>
<keyword evidence="4 5" id="KW-0472">Membrane</keyword>
<keyword evidence="7" id="KW-1185">Reference proteome</keyword>
<keyword evidence="2 5" id="KW-0812">Transmembrane</keyword>